<evidence type="ECO:0000313" key="3">
    <source>
        <dbReference type="EMBL" id="CEM20948.1"/>
    </source>
</evidence>
<keyword evidence="2" id="KW-0472">Membrane</keyword>
<dbReference type="Proteomes" id="UP000041254">
    <property type="component" value="Unassembled WGS sequence"/>
</dbReference>
<organism evidence="3 4">
    <name type="scientific">Vitrella brassicaformis (strain CCMP3155)</name>
    <dbReference type="NCBI Taxonomy" id="1169540"/>
    <lineage>
        <taxon>Eukaryota</taxon>
        <taxon>Sar</taxon>
        <taxon>Alveolata</taxon>
        <taxon>Colpodellida</taxon>
        <taxon>Vitrellaceae</taxon>
        <taxon>Vitrella</taxon>
    </lineage>
</organism>
<protein>
    <recommendedName>
        <fullName evidence="5">Protein kinase domain-containing protein</fullName>
    </recommendedName>
</protein>
<dbReference type="PhylomeDB" id="A0A0G4FZJ3"/>
<dbReference type="EMBL" id="CDMY01000531">
    <property type="protein sequence ID" value="CEM20948.1"/>
    <property type="molecule type" value="Genomic_DNA"/>
</dbReference>
<dbReference type="VEuPathDB" id="CryptoDB:Vbra_16583"/>
<feature type="region of interest" description="Disordered" evidence="1">
    <location>
        <begin position="152"/>
        <end position="187"/>
    </location>
</feature>
<accession>A0A0G4FZJ3</accession>
<evidence type="ECO:0008006" key="5">
    <source>
        <dbReference type="Google" id="ProtNLM"/>
    </source>
</evidence>
<feature type="region of interest" description="Disordered" evidence="1">
    <location>
        <begin position="1"/>
        <end position="121"/>
    </location>
</feature>
<gene>
    <name evidence="3" type="ORF">Vbra_16583</name>
</gene>
<feature type="compositionally biased region" description="Pro residues" evidence="1">
    <location>
        <begin position="176"/>
        <end position="187"/>
    </location>
</feature>
<keyword evidence="2" id="KW-1133">Transmembrane helix</keyword>
<feature type="transmembrane region" description="Helical" evidence="2">
    <location>
        <begin position="303"/>
        <end position="322"/>
    </location>
</feature>
<evidence type="ECO:0000256" key="1">
    <source>
        <dbReference type="SAM" id="MobiDB-lite"/>
    </source>
</evidence>
<reference evidence="3 4" key="1">
    <citation type="submission" date="2014-11" db="EMBL/GenBank/DDBJ databases">
        <authorList>
            <person name="Zhu J."/>
            <person name="Qi W."/>
            <person name="Song R."/>
        </authorList>
    </citation>
    <scope>NUCLEOTIDE SEQUENCE [LARGE SCALE GENOMIC DNA]</scope>
</reference>
<name>A0A0G4FZJ3_VITBC</name>
<evidence type="ECO:0000313" key="4">
    <source>
        <dbReference type="Proteomes" id="UP000041254"/>
    </source>
</evidence>
<sequence>MSTAQQQQRDSKSPSARIRFSRPLASRAISRQRHQQHTKTVTHPSALRERAVETVAEEPDEVCADVGEEEPSILPLPHLSNTAATRLPDHRGASEAGSSLDAAGAPSPSAKREGEGEGEWEEGDEWLADLGEEETPISHPLCSSSTLSIATRDGAGSTADDSKSQQGLSVAEPCDEGPPPAPILAPAPPAILRLKSGAEVELRVKLGEGTRGKVMAGVVNERWMAFKMAIRGAGSRTICEEMEAERATMERLQQRKRERGEMGLFLDIYVYAGPSDGATFRASPSEPPQEVAAPWTTLTTTSVASSAIAVYVLYSVVLLIHVSRRCVG</sequence>
<dbReference type="AlphaFoldDB" id="A0A0G4FZJ3"/>
<proteinExistence type="predicted"/>
<evidence type="ECO:0000256" key="2">
    <source>
        <dbReference type="SAM" id="Phobius"/>
    </source>
</evidence>
<keyword evidence="2" id="KW-0812">Transmembrane</keyword>
<dbReference type="InParanoid" id="A0A0G4FZJ3"/>
<feature type="compositionally biased region" description="Acidic residues" evidence="1">
    <location>
        <begin position="55"/>
        <end position="71"/>
    </location>
</feature>
<keyword evidence="4" id="KW-1185">Reference proteome</keyword>